<dbReference type="Proteomes" id="UP000694257">
    <property type="component" value="Chromosome"/>
</dbReference>
<dbReference type="HAMAP" id="MF_00452">
    <property type="entry name" value="PEPCK_GTP"/>
    <property type="match status" value="1"/>
</dbReference>
<evidence type="ECO:0000313" key="7">
    <source>
        <dbReference type="Proteomes" id="UP000694257"/>
    </source>
</evidence>
<keyword evidence="3" id="KW-0547">Nucleotide-binding</keyword>
<feature type="binding site" evidence="3">
    <location>
        <begin position="276"/>
        <end position="281"/>
    </location>
    <ligand>
        <name>GTP</name>
        <dbReference type="ChEBI" id="CHEBI:37565"/>
    </ligand>
</feature>
<dbReference type="NCBIfam" id="NF003253">
    <property type="entry name" value="PRK04210.1"/>
    <property type="match status" value="1"/>
</dbReference>
<comment type="subcellular location">
    <subcellularLocation>
        <location evidence="3">Cytoplasm</location>
    </subcellularLocation>
</comment>
<comment type="cofactor">
    <cofactor evidence="3">
        <name>Mn(2+)</name>
        <dbReference type="ChEBI" id="CHEBI:29035"/>
    </cofactor>
    <text evidence="3">Binds 1 Mn(2+) ion per subunit.</text>
</comment>
<dbReference type="GO" id="GO:0004613">
    <property type="term" value="F:phosphoenolpyruvate carboxykinase (GTP) activity"/>
    <property type="evidence" value="ECO:0007669"/>
    <property type="project" value="UniProtKB-EC"/>
</dbReference>
<keyword evidence="3" id="KW-0342">GTP-binding</keyword>
<feature type="domain" description="Phosphoenolpyruvate carboxykinase GTP-utilising N-terminal" evidence="5">
    <location>
        <begin position="26"/>
        <end position="245"/>
    </location>
</feature>
<keyword evidence="2 3" id="KW-0210">Decarboxylase</keyword>
<dbReference type="PIRSF" id="PIRSF001348">
    <property type="entry name" value="PEP_carboxykinase_GTP"/>
    <property type="match status" value="1"/>
</dbReference>
<keyword evidence="3" id="KW-0963">Cytoplasm</keyword>
<evidence type="ECO:0000259" key="5">
    <source>
        <dbReference type="Pfam" id="PF17297"/>
    </source>
</evidence>
<dbReference type="PROSITE" id="PS00505">
    <property type="entry name" value="PEPCK_GTP"/>
    <property type="match status" value="1"/>
</dbReference>
<gene>
    <name evidence="3" type="primary">pckG</name>
    <name evidence="6" type="ORF">KV110_40040</name>
</gene>
<dbReference type="Pfam" id="PF17297">
    <property type="entry name" value="PEPCK_N"/>
    <property type="match status" value="1"/>
</dbReference>
<comment type="subunit">
    <text evidence="3">Monomer.</text>
</comment>
<evidence type="ECO:0000256" key="2">
    <source>
        <dbReference type="ARBA" id="ARBA00022793"/>
    </source>
</evidence>
<feature type="binding site" evidence="3">
    <location>
        <position position="300"/>
    </location>
    <ligand>
        <name>Mn(2+)</name>
        <dbReference type="ChEBI" id="CHEBI:29035"/>
    </ligand>
</feature>
<accession>A0ABX8RP70</accession>
<feature type="binding site" evidence="3">
    <location>
        <position position="85"/>
    </location>
    <ligand>
        <name>substrate</name>
    </ligand>
</feature>
<dbReference type="InterPro" id="IPR035077">
    <property type="entry name" value="PEP_carboxykinase_GTP_C"/>
</dbReference>
<keyword evidence="1 3" id="KW-0312">Gluconeogenesis</keyword>
<feature type="domain" description="Phosphoenolpyruvate carboxykinase C-terminal P-loop" evidence="4">
    <location>
        <begin position="249"/>
        <end position="608"/>
    </location>
</feature>
<keyword evidence="3 6" id="KW-0456">Lyase</keyword>
<dbReference type="InterPro" id="IPR008209">
    <property type="entry name" value="PEP_carboxykinase_GTP"/>
</dbReference>
<feature type="binding site" evidence="3">
    <location>
        <position position="253"/>
    </location>
    <ligand>
        <name>Mn(2+)</name>
        <dbReference type="ChEBI" id="CHEBI:29035"/>
    </ligand>
</feature>
<name>A0ABX8RP70_NOCIO</name>
<dbReference type="EC" id="4.1.1.32" evidence="3"/>
<feature type="binding site" evidence="3">
    <location>
        <position position="275"/>
    </location>
    <ligand>
        <name>substrate</name>
    </ligand>
</feature>
<feature type="binding site" evidence="3">
    <location>
        <position position="233"/>
    </location>
    <ligand>
        <name>Mn(2+)</name>
        <dbReference type="ChEBI" id="CHEBI:29035"/>
    </ligand>
</feature>
<keyword evidence="3" id="KW-0479">Metal-binding</keyword>
<feature type="binding site" evidence="3">
    <location>
        <begin position="391"/>
        <end position="393"/>
    </location>
    <ligand>
        <name>substrate</name>
    </ligand>
</feature>
<dbReference type="InterPro" id="IPR035078">
    <property type="entry name" value="PEP_carboxykinase_GTP_N"/>
</dbReference>
<comment type="pathway">
    <text evidence="3">Carbohydrate biosynthesis; gluconeogenesis.</text>
</comment>
<keyword evidence="7" id="KW-1185">Reference proteome</keyword>
<reference evidence="6 7" key="1">
    <citation type="submission" date="2021-07" db="EMBL/GenBank/DDBJ databases">
        <title>Whole Genome Sequence of Nocardia Iowensis.</title>
        <authorList>
            <person name="Lamm A."/>
            <person name="Collins-Fairclough A.M."/>
            <person name="Bunk B."/>
            <person name="Sproer C."/>
        </authorList>
    </citation>
    <scope>NUCLEOTIDE SEQUENCE [LARGE SCALE GENOMIC DNA]</scope>
    <source>
        <strain evidence="6 7">NRRL 5646</strain>
    </source>
</reference>
<dbReference type="InterPro" id="IPR018091">
    <property type="entry name" value="PEP_carboxykin_GTP_CS"/>
</dbReference>
<comment type="function">
    <text evidence="3">Catalyzes the conversion of oxaloacetate (OAA) to phosphoenolpyruvate (PEP), the rate-limiting step in the metabolic pathway that produces glucose from lactate and other precursors derived from the citric acid cycle.</text>
</comment>
<keyword evidence="3" id="KW-0464">Manganese</keyword>
<dbReference type="EMBL" id="CP078145">
    <property type="protein sequence ID" value="QXN91433.1"/>
    <property type="molecule type" value="Genomic_DNA"/>
</dbReference>
<feature type="binding site" evidence="3">
    <location>
        <begin position="224"/>
        <end position="226"/>
    </location>
    <ligand>
        <name>substrate</name>
    </ligand>
</feature>
<evidence type="ECO:0000259" key="4">
    <source>
        <dbReference type="Pfam" id="PF00821"/>
    </source>
</evidence>
<sequence length="610" mass="67505">MTSATIPGLRGSDGKAPTEHSELLAWVQEVAELTQPERVVWADGSDEEWDRLTTQLVEAGTFKQLDPKKKPNSFLALSDPSDVARVESRTYICSKSEADAGPTNNWVDPTEMRATMTELYRGSMKGRTLYVVPFCMGPLGAEDPKLGVELTDSEYVVVSMRVMTRMGKAALEKMGTDKPFVKALHSVGAPLADGQADVPWPCNDTKYITHFPEDREIWSYGSGYGGNALLGKKCYSLRIASAMAHDEGWLAEHMLILKLISPENKAYYIAAAFPSACGKTNLAMIQPTVPGWRAETLGDDIAWMRFGKDGRLYAVNPEYGFFGVAPGTNRSSNPNAMATMEAGNTVYTNVALTDDNDVWWEGLEGEPDHLIDWKGNDWYRRETETLAAHPNSRYCTPMSQCPILAPEWDDPQGVPISAILFGGRRKTTVPLVTESFDWQHGVFMGATLSSEQTAAAEGKVGTVRRDPMAMIPFMGYHVGDYLNHWINLGKNADANKLPKIFYVNWFRRGADGRFLWPGFGENSRVLEWIVGRVDGTAEAEATAIGNVPVAANLDLDGLKVDPADVDEALKVDVAEWRKEIPLIEEWFEFVGDKLPSGVRDEFEALKQRLA</sequence>
<dbReference type="PANTHER" id="PTHR11561:SF0">
    <property type="entry name" value="PHOSPHOENOLPYRUVATE CARBOXYKINASE [GTP]-RELATED"/>
    <property type="match status" value="1"/>
</dbReference>
<feature type="active site" evidence="3">
    <location>
        <position position="277"/>
    </location>
</feature>
<organism evidence="6 7">
    <name type="scientific">Nocardia iowensis</name>
    <dbReference type="NCBI Taxonomy" id="204891"/>
    <lineage>
        <taxon>Bacteria</taxon>
        <taxon>Bacillati</taxon>
        <taxon>Actinomycetota</taxon>
        <taxon>Actinomycetes</taxon>
        <taxon>Mycobacteriales</taxon>
        <taxon>Nocardiaceae</taxon>
        <taxon>Nocardia</taxon>
    </lineage>
</organism>
<proteinExistence type="inferred from homology"/>
<dbReference type="RefSeq" id="WP_218472287.1">
    <property type="nucleotide sequence ID" value="NZ_BAABJN010000012.1"/>
</dbReference>
<feature type="binding site" evidence="3">
    <location>
        <begin position="519"/>
        <end position="522"/>
    </location>
    <ligand>
        <name>GTP</name>
        <dbReference type="ChEBI" id="CHEBI:37565"/>
    </ligand>
</feature>
<protein>
    <recommendedName>
        <fullName evidence="3">Phosphoenolpyruvate carboxykinase [GTP]</fullName>
        <shortName evidence="3">PEP carboxykinase</shortName>
        <shortName evidence="3">PEPCK</shortName>
        <ecNumber evidence="3">4.1.1.32</ecNumber>
    </recommendedName>
    <alternativeName>
        <fullName evidence="3">GTP-dependent phosphoenolpyruvate carboxykinase</fullName>
        <shortName evidence="3">GTP-PEPCK</shortName>
    </alternativeName>
</protein>
<feature type="binding site" evidence="3">
    <location>
        <position position="393"/>
    </location>
    <ligand>
        <name>GTP</name>
        <dbReference type="ChEBI" id="CHEBI:37565"/>
    </ligand>
</feature>
<evidence type="ECO:0000256" key="3">
    <source>
        <dbReference type="HAMAP-Rule" id="MF_00452"/>
    </source>
</evidence>
<dbReference type="Pfam" id="PF00821">
    <property type="entry name" value="PEPCK_GTP"/>
    <property type="match status" value="1"/>
</dbReference>
<dbReference type="PANTHER" id="PTHR11561">
    <property type="entry name" value="PHOSPHOENOLPYRUVATE CARBOXYKINASE"/>
    <property type="match status" value="1"/>
</dbReference>
<feature type="binding site" evidence="3">
    <location>
        <position position="424"/>
    </location>
    <ligand>
        <name>GTP</name>
        <dbReference type="ChEBI" id="CHEBI:37565"/>
    </ligand>
</feature>
<comment type="similarity">
    <text evidence="3">Belongs to the phosphoenolpyruvate carboxykinase [GTP] family.</text>
</comment>
<dbReference type="CDD" id="cd00819">
    <property type="entry name" value="PEPCK_GTP"/>
    <property type="match status" value="1"/>
</dbReference>
<evidence type="ECO:0000313" key="6">
    <source>
        <dbReference type="EMBL" id="QXN91433.1"/>
    </source>
</evidence>
<comment type="catalytic activity">
    <reaction evidence="3">
        <text>oxaloacetate + GTP = phosphoenolpyruvate + GDP + CO2</text>
        <dbReference type="Rhea" id="RHEA:10388"/>
        <dbReference type="ChEBI" id="CHEBI:16452"/>
        <dbReference type="ChEBI" id="CHEBI:16526"/>
        <dbReference type="ChEBI" id="CHEBI:37565"/>
        <dbReference type="ChEBI" id="CHEBI:58189"/>
        <dbReference type="ChEBI" id="CHEBI:58702"/>
        <dbReference type="EC" id="4.1.1.32"/>
    </reaction>
</comment>
<evidence type="ECO:0000256" key="1">
    <source>
        <dbReference type="ARBA" id="ARBA00022432"/>
    </source>
</evidence>